<accession>A0A8H6JVV5</accession>
<evidence type="ECO:0000313" key="2">
    <source>
        <dbReference type="EMBL" id="KAF6820332.1"/>
    </source>
</evidence>
<evidence type="ECO:0000313" key="3">
    <source>
        <dbReference type="Proteomes" id="UP000639643"/>
    </source>
</evidence>
<protein>
    <submittedName>
        <fullName evidence="2">Uncharacterized protein</fullName>
    </submittedName>
</protein>
<evidence type="ECO:0000256" key="1">
    <source>
        <dbReference type="SAM" id="MobiDB-lite"/>
    </source>
</evidence>
<proteinExistence type="predicted"/>
<sequence length="150" mass="16680">MEIRLHPDYLTPWGLVIRQLATEYGFPATNFDEVGFMFRLYSGGGSTLRIDIEKWKFIVDVIRRGDVILSIVAISLTENTVENGRRNGAVIARTCRIHPNGYGEDYVGSPLLKWYTVTNGSMSFNTAVTQNPAPPTTFPEPRNSTGKPAA</sequence>
<name>A0A8H6JVV5_9PEZI</name>
<dbReference type="Proteomes" id="UP000639643">
    <property type="component" value="Unassembled WGS sequence"/>
</dbReference>
<comment type="caution">
    <text evidence="2">The sequence shown here is derived from an EMBL/GenBank/DDBJ whole genome shotgun (WGS) entry which is preliminary data.</text>
</comment>
<feature type="region of interest" description="Disordered" evidence="1">
    <location>
        <begin position="128"/>
        <end position="150"/>
    </location>
</feature>
<organism evidence="2 3">
    <name type="scientific">Colletotrichum musicola</name>
    <dbReference type="NCBI Taxonomy" id="2175873"/>
    <lineage>
        <taxon>Eukaryota</taxon>
        <taxon>Fungi</taxon>
        <taxon>Dikarya</taxon>
        <taxon>Ascomycota</taxon>
        <taxon>Pezizomycotina</taxon>
        <taxon>Sordariomycetes</taxon>
        <taxon>Hypocreomycetidae</taxon>
        <taxon>Glomerellales</taxon>
        <taxon>Glomerellaceae</taxon>
        <taxon>Colletotrichum</taxon>
        <taxon>Colletotrichum orchidearum species complex</taxon>
    </lineage>
</organism>
<dbReference type="AlphaFoldDB" id="A0A8H6JVV5"/>
<dbReference type="EMBL" id="WIGM01000597">
    <property type="protein sequence ID" value="KAF6820332.1"/>
    <property type="molecule type" value="Genomic_DNA"/>
</dbReference>
<reference evidence="2" key="1">
    <citation type="journal article" date="2020" name="Phytopathology">
        <title>Genome Sequence Resources of Colletotrichum truncatum, C. plurivorum, C. musicola, and C. sojae: Four Species Pathogenic to Soybean (Glycine max).</title>
        <authorList>
            <person name="Rogerio F."/>
            <person name="Boufleur T.R."/>
            <person name="Ciampi-Guillardi M."/>
            <person name="Sukno S.A."/>
            <person name="Thon M.R."/>
            <person name="Massola Junior N.S."/>
            <person name="Baroncelli R."/>
        </authorList>
    </citation>
    <scope>NUCLEOTIDE SEQUENCE</scope>
    <source>
        <strain evidence="2">LFN0074</strain>
    </source>
</reference>
<gene>
    <name evidence="2" type="ORF">CMUS01_11580</name>
</gene>
<dbReference type="OrthoDB" id="4846122at2759"/>
<keyword evidence="3" id="KW-1185">Reference proteome</keyword>